<evidence type="ECO:0000313" key="1">
    <source>
        <dbReference type="EMBL" id="CAK9231213.1"/>
    </source>
</evidence>
<accession>A0ABP0UUY2</accession>
<protein>
    <submittedName>
        <fullName evidence="1">Uncharacterized protein</fullName>
    </submittedName>
</protein>
<keyword evidence="2" id="KW-1185">Reference proteome</keyword>
<dbReference type="EMBL" id="OZ019899">
    <property type="protein sequence ID" value="CAK9231213.1"/>
    <property type="molecule type" value="Genomic_DNA"/>
</dbReference>
<reference evidence="1" key="1">
    <citation type="submission" date="2024-02" db="EMBL/GenBank/DDBJ databases">
        <authorList>
            <consortium name="ELIXIR-Norway"/>
            <consortium name="Elixir Norway"/>
        </authorList>
    </citation>
    <scope>NUCLEOTIDE SEQUENCE</scope>
</reference>
<name>A0ABP0UUY2_9BRYO</name>
<evidence type="ECO:0000313" key="2">
    <source>
        <dbReference type="Proteomes" id="UP001497512"/>
    </source>
</evidence>
<sequence>MERIYCSSWESVSVFELEKADLAGVFRQGFCAEEQWKENYRSSSESARILNLRNNGEMLLASYHKIGKGFELKKQWSDVSKTFLSICTEISKDPRTNFCNRDDDPKEICSNEETYLAAAGRLADYGERD</sequence>
<gene>
    <name evidence="1" type="ORF">CSSPTR1EN2_LOCUS20392</name>
</gene>
<dbReference type="Proteomes" id="UP001497512">
    <property type="component" value="Chromosome 7"/>
</dbReference>
<organism evidence="1 2">
    <name type="scientific">Sphagnum troendelagicum</name>
    <dbReference type="NCBI Taxonomy" id="128251"/>
    <lineage>
        <taxon>Eukaryota</taxon>
        <taxon>Viridiplantae</taxon>
        <taxon>Streptophyta</taxon>
        <taxon>Embryophyta</taxon>
        <taxon>Bryophyta</taxon>
        <taxon>Sphagnophytina</taxon>
        <taxon>Sphagnopsida</taxon>
        <taxon>Sphagnales</taxon>
        <taxon>Sphagnaceae</taxon>
        <taxon>Sphagnum</taxon>
    </lineage>
</organism>
<proteinExistence type="predicted"/>